<dbReference type="Pfam" id="PF02545">
    <property type="entry name" value="Maf"/>
    <property type="match status" value="1"/>
</dbReference>
<comment type="similarity">
    <text evidence="4">Belongs to the Maf family. YhdE subfamily.</text>
</comment>
<comment type="caution">
    <text evidence="5">The sequence shown here is derived from an EMBL/GenBank/DDBJ whole genome shotgun (WGS) entry which is preliminary data.</text>
</comment>
<dbReference type="GO" id="GO:0009117">
    <property type="term" value="P:nucleotide metabolic process"/>
    <property type="evidence" value="ECO:0007669"/>
    <property type="project" value="UniProtKB-KW"/>
</dbReference>
<dbReference type="GO" id="GO:0047429">
    <property type="term" value="F:nucleoside triphosphate diphosphatase activity"/>
    <property type="evidence" value="ECO:0007669"/>
    <property type="project" value="UniProtKB-EC"/>
</dbReference>
<reference evidence="5 6" key="1">
    <citation type="submission" date="2023-09" db="EMBL/GenBank/DDBJ databases">
        <authorList>
            <person name="Rey-Velasco X."/>
        </authorList>
    </citation>
    <scope>NUCLEOTIDE SEQUENCE [LARGE SCALE GENOMIC DNA]</scope>
    <source>
        <strain evidence="5 6">W409</strain>
    </source>
</reference>
<comment type="function">
    <text evidence="4">Nucleoside triphosphate pyrophosphatase that hydrolyzes dTTP and UTP. May have a dual role in cell division arrest and in preventing the incorporation of modified nucleotides into cellular nucleic acids.</text>
</comment>
<keyword evidence="3 4" id="KW-0546">Nucleotide metabolism</keyword>
<evidence type="ECO:0000256" key="4">
    <source>
        <dbReference type="HAMAP-Rule" id="MF_00528"/>
    </source>
</evidence>
<dbReference type="NCBIfam" id="TIGR00172">
    <property type="entry name" value="maf"/>
    <property type="match status" value="1"/>
</dbReference>
<dbReference type="GO" id="GO:0005737">
    <property type="term" value="C:cytoplasm"/>
    <property type="evidence" value="ECO:0007669"/>
    <property type="project" value="UniProtKB-SubCell"/>
</dbReference>
<dbReference type="CDD" id="cd00555">
    <property type="entry name" value="Maf"/>
    <property type="match status" value="1"/>
</dbReference>
<evidence type="ECO:0000256" key="2">
    <source>
        <dbReference type="ARBA" id="ARBA00022801"/>
    </source>
</evidence>
<accession>A0AAW8QYY8</accession>
<feature type="active site" description="Proton acceptor" evidence="4">
    <location>
        <position position="71"/>
    </location>
</feature>
<gene>
    <name evidence="5" type="ORF">RM544_06860</name>
</gene>
<comment type="subcellular location">
    <subcellularLocation>
        <location evidence="4">Cytoplasm</location>
    </subcellularLocation>
</comment>
<protein>
    <recommendedName>
        <fullName evidence="4">dTTP/UTP pyrophosphatase</fullName>
        <shortName evidence="4">dTTPase/UTPase</shortName>
        <ecNumber evidence="4">3.6.1.9</ecNumber>
    </recommendedName>
    <alternativeName>
        <fullName evidence="4">Nucleoside triphosphate pyrophosphatase</fullName>
    </alternativeName>
    <alternativeName>
        <fullName evidence="4">Nucleotide pyrophosphatase</fullName>
        <shortName evidence="4">Nucleotide PPase</shortName>
    </alternativeName>
</protein>
<organism evidence="5 6">
    <name type="scientific">Brumicola blandensis</name>
    <dbReference type="NCBI Taxonomy" id="3075611"/>
    <lineage>
        <taxon>Bacteria</taxon>
        <taxon>Pseudomonadati</taxon>
        <taxon>Pseudomonadota</taxon>
        <taxon>Gammaproteobacteria</taxon>
        <taxon>Alteromonadales</taxon>
        <taxon>Alteromonadaceae</taxon>
        <taxon>Brumicola</taxon>
    </lineage>
</organism>
<comment type="caution">
    <text evidence="4">Lacks conserved residue(s) required for the propagation of feature annotation.</text>
</comment>
<evidence type="ECO:0000256" key="1">
    <source>
        <dbReference type="ARBA" id="ARBA00001968"/>
    </source>
</evidence>
<name>A0AAW8QYY8_9ALTE</name>
<dbReference type="SUPFAM" id="SSF52972">
    <property type="entry name" value="ITPase-like"/>
    <property type="match status" value="1"/>
</dbReference>
<feature type="site" description="Important for substrate specificity" evidence="4">
    <location>
        <position position="14"/>
    </location>
</feature>
<keyword evidence="4" id="KW-0963">Cytoplasm</keyword>
<feature type="site" description="Important for substrate specificity" evidence="4">
    <location>
        <position position="72"/>
    </location>
</feature>
<evidence type="ECO:0000313" key="5">
    <source>
        <dbReference type="EMBL" id="MDT0582252.1"/>
    </source>
</evidence>
<comment type="catalytic activity">
    <reaction evidence="4">
        <text>UTP + H2O = UMP + diphosphate + H(+)</text>
        <dbReference type="Rhea" id="RHEA:29395"/>
        <dbReference type="ChEBI" id="CHEBI:15377"/>
        <dbReference type="ChEBI" id="CHEBI:15378"/>
        <dbReference type="ChEBI" id="CHEBI:33019"/>
        <dbReference type="ChEBI" id="CHEBI:46398"/>
        <dbReference type="ChEBI" id="CHEBI:57865"/>
        <dbReference type="EC" id="3.6.1.9"/>
    </reaction>
</comment>
<dbReference type="HAMAP" id="MF_00528">
    <property type="entry name" value="Maf"/>
    <property type="match status" value="1"/>
</dbReference>
<dbReference type="PANTHER" id="PTHR43213:SF5">
    <property type="entry name" value="BIFUNCTIONAL DTTP_UTP PYROPHOSPHATASE_METHYLTRANSFERASE PROTEIN-RELATED"/>
    <property type="match status" value="1"/>
</dbReference>
<evidence type="ECO:0000256" key="3">
    <source>
        <dbReference type="ARBA" id="ARBA00023080"/>
    </source>
</evidence>
<dbReference type="AlphaFoldDB" id="A0AAW8QYY8"/>
<dbReference type="EC" id="3.6.1.9" evidence="4"/>
<dbReference type="RefSeq" id="WP_311361026.1">
    <property type="nucleotide sequence ID" value="NZ_JAVRIE010000002.1"/>
</dbReference>
<comment type="cofactor">
    <cofactor evidence="1 4">
        <name>a divalent metal cation</name>
        <dbReference type="ChEBI" id="CHEBI:60240"/>
    </cofactor>
</comment>
<dbReference type="Gene3D" id="3.90.950.10">
    <property type="match status" value="1"/>
</dbReference>
<dbReference type="Proteomes" id="UP001249020">
    <property type="component" value="Unassembled WGS sequence"/>
</dbReference>
<dbReference type="InterPro" id="IPR003697">
    <property type="entry name" value="Maf-like"/>
</dbReference>
<dbReference type="EMBL" id="JAVRIE010000002">
    <property type="protein sequence ID" value="MDT0582252.1"/>
    <property type="molecule type" value="Genomic_DNA"/>
</dbReference>
<dbReference type="PANTHER" id="PTHR43213">
    <property type="entry name" value="BIFUNCTIONAL DTTP/UTP PYROPHOSPHATASE/METHYLTRANSFERASE PROTEIN-RELATED"/>
    <property type="match status" value="1"/>
</dbReference>
<dbReference type="PIRSF" id="PIRSF006305">
    <property type="entry name" value="Maf"/>
    <property type="match status" value="1"/>
</dbReference>
<feature type="site" description="Important for substrate specificity" evidence="4">
    <location>
        <position position="154"/>
    </location>
</feature>
<proteinExistence type="inferred from homology"/>
<keyword evidence="6" id="KW-1185">Reference proteome</keyword>
<keyword evidence="2 4" id="KW-0378">Hydrolase</keyword>
<sequence length="190" mass="21100">MSLCRVILASASPRRKELLQHLIPHFDIISADVDETPLADESPERLVARLAEAKATKVATHHPDKLVIGADTIVTFGDQIFGKPENQNDSIRMLSMLSSQTHQVITAVAFRYQNKSFVEQVKTQVTFACLNEQDMRNYWQSGEPQDKAGSYAIQGIGGQFVKSIKGSHSNVVGLPLYETKVMLNKIGYLN</sequence>
<comment type="catalytic activity">
    <reaction evidence="4">
        <text>dTTP + H2O = dTMP + diphosphate + H(+)</text>
        <dbReference type="Rhea" id="RHEA:28534"/>
        <dbReference type="ChEBI" id="CHEBI:15377"/>
        <dbReference type="ChEBI" id="CHEBI:15378"/>
        <dbReference type="ChEBI" id="CHEBI:33019"/>
        <dbReference type="ChEBI" id="CHEBI:37568"/>
        <dbReference type="ChEBI" id="CHEBI:63528"/>
        <dbReference type="EC" id="3.6.1.9"/>
    </reaction>
</comment>
<dbReference type="InterPro" id="IPR029001">
    <property type="entry name" value="ITPase-like_fam"/>
</dbReference>
<evidence type="ECO:0000313" key="6">
    <source>
        <dbReference type="Proteomes" id="UP001249020"/>
    </source>
</evidence>